<accession>A0A937A6Z4</accession>
<comment type="caution">
    <text evidence="2">The sequence shown here is derived from an EMBL/GenBank/DDBJ whole genome shotgun (WGS) entry which is preliminary data.</text>
</comment>
<protein>
    <submittedName>
        <fullName evidence="2">AsmA family protein</fullName>
    </submittedName>
</protein>
<dbReference type="EMBL" id="JAERQG010000001">
    <property type="protein sequence ID" value="MBL0764755.1"/>
    <property type="molecule type" value="Genomic_DNA"/>
</dbReference>
<feature type="compositionally biased region" description="Basic and acidic residues" evidence="1">
    <location>
        <begin position="835"/>
        <end position="873"/>
    </location>
</feature>
<evidence type="ECO:0000313" key="2">
    <source>
        <dbReference type="EMBL" id="MBL0764755.1"/>
    </source>
</evidence>
<feature type="region of interest" description="Disordered" evidence="1">
    <location>
        <begin position="825"/>
        <end position="881"/>
    </location>
</feature>
<keyword evidence="3" id="KW-1185">Reference proteome</keyword>
<reference evidence="2" key="1">
    <citation type="submission" date="2021-01" db="EMBL/GenBank/DDBJ databases">
        <title>Marivirga sp. nov., isolated from intertidal surface sediments.</title>
        <authorList>
            <person name="Zhang M."/>
        </authorList>
    </citation>
    <scope>NUCLEOTIDE SEQUENCE</scope>
    <source>
        <strain evidence="2">SM1354</strain>
    </source>
</reference>
<dbReference type="PANTHER" id="PTHR30441">
    <property type="entry name" value="DUF748 DOMAIN-CONTAINING PROTEIN"/>
    <property type="match status" value="1"/>
</dbReference>
<dbReference type="RefSeq" id="WP_201918623.1">
    <property type="nucleotide sequence ID" value="NZ_JAERQG010000001.1"/>
</dbReference>
<dbReference type="GO" id="GO:0005886">
    <property type="term" value="C:plasma membrane"/>
    <property type="evidence" value="ECO:0007669"/>
    <property type="project" value="TreeGrafter"/>
</dbReference>
<evidence type="ECO:0000256" key="1">
    <source>
        <dbReference type="SAM" id="MobiDB-lite"/>
    </source>
</evidence>
<dbReference type="InterPro" id="IPR052894">
    <property type="entry name" value="AsmA-related"/>
</dbReference>
<dbReference type="PANTHER" id="PTHR30441:SF8">
    <property type="entry name" value="DUF748 DOMAIN-CONTAINING PROTEIN"/>
    <property type="match status" value="1"/>
</dbReference>
<dbReference type="GO" id="GO:0090313">
    <property type="term" value="P:regulation of protein targeting to membrane"/>
    <property type="evidence" value="ECO:0007669"/>
    <property type="project" value="TreeGrafter"/>
</dbReference>
<dbReference type="AlphaFoldDB" id="A0A937A6Z4"/>
<organism evidence="2 3">
    <name type="scientific">Marivirga atlantica</name>
    <dbReference type="NCBI Taxonomy" id="1548457"/>
    <lineage>
        <taxon>Bacteria</taxon>
        <taxon>Pseudomonadati</taxon>
        <taxon>Bacteroidota</taxon>
        <taxon>Cytophagia</taxon>
        <taxon>Cytophagales</taxon>
        <taxon>Marivirgaceae</taxon>
        <taxon>Marivirga</taxon>
    </lineage>
</organism>
<dbReference type="Proteomes" id="UP000642920">
    <property type="component" value="Unassembled WGS sequence"/>
</dbReference>
<name>A0A937A6Z4_9BACT</name>
<proteinExistence type="predicted"/>
<evidence type="ECO:0000313" key="3">
    <source>
        <dbReference type="Proteomes" id="UP000642920"/>
    </source>
</evidence>
<sequence length="881" mass="96074">MKKLLIILGSIIGLLFLTVILVPFLFKDKIFETVQKEIDKSVNANINLDPSNFSLSLLSNFPNITVGIEDFSITNKAPFEGDTLFAAQQFSIELDLLSVISDDPININGISLNKPVINILVLEDGTANYDITVPSDETAEETTDSSSEPIQIGVDHWEIIDGTIGYFDQAGQIALSLKGVDHSGSGDFTLSVFDMNTSTSVKSFNFAYEDVVYVSNKTLEADMLLGMDLDNMKFTFKDAKAKVNQLGLGFDGFFAMPTDDYEMDINFKADNNSFKSVLSLVPGMYAEGFDDLETNGTFDLSGYVKGVYNETQMPGFKVALNVKDAYVKSAEVPVPIEKIALDMVAESKSGDMKEGTLVVNNFGLNIDKDRFTAKAKVNNFDSPSWDLTANGKLNLDIISKIQPTTDFTVGGVIIANLNSAGNYAAVEAEAYDQLKTSGTLQLQNFTYVSAEYPEVKISKASMSFDPKNIALSDMQGNFGKTDFTVSGQLSNYLAYALDENALLVGNMSLNANMLDVNEMMGESEESTEESTDTTAMELVVVPKDIDFTFKANINTIVYDNFNLKNAVGVLKIQNGILTMDPLSFQTLGGSIKMVGNYNTENELDPKFNFDLDISELSIPETFKNVVTVQKFIPVAEKMTGKFSTNFNLNGAMTQEMMPDFETLNGAGLIKLAQAAVKDSKVISGITSLSKLDKTNTIELNDVKLKAQIKDGRFSVEPFDIKYDKYKATIDGYTTFTGKIGYNFMLNVPTGSLGTAANQAISNLLGSKTSVVGNSVNMNFNIGGTYDNPQVKLGKTTTEGGQSVSGSVKSAVNDKIDEEKEKLKAEAEETIQQAKDSAKNEAERLKKKAEEEAKKKAEEEAKKLKDKAKSKLKDIFGGGGIQ</sequence>
<gene>
    <name evidence="2" type="ORF">JKP34_05800</name>
</gene>